<name>A0A8J8NNA8_HALGN</name>
<keyword evidence="1" id="KW-0479">Metal-binding</keyword>
<evidence type="ECO:0000313" key="3">
    <source>
        <dbReference type="Proteomes" id="UP000785679"/>
    </source>
</evidence>
<feature type="binding site" evidence="1">
    <location>
        <position position="270"/>
    </location>
    <ligand>
        <name>Mg(2+)</name>
        <dbReference type="ChEBI" id="CHEBI:18420"/>
        <label>1</label>
    </ligand>
</feature>
<comment type="cofactor">
    <cofactor evidence="1">
        <name>Mg(2+)</name>
        <dbReference type="ChEBI" id="CHEBI:18420"/>
    </cofactor>
    <text evidence="1">Binds 2 magnesium ions per subunit.</text>
</comment>
<reference evidence="2" key="1">
    <citation type="submission" date="2019-06" db="EMBL/GenBank/DDBJ databases">
        <authorList>
            <person name="Zheng W."/>
        </authorList>
    </citation>
    <scope>NUCLEOTIDE SEQUENCE</scope>
    <source>
        <strain evidence="2">QDHG01</strain>
    </source>
</reference>
<organism evidence="2 3">
    <name type="scientific">Halteria grandinella</name>
    <dbReference type="NCBI Taxonomy" id="5974"/>
    <lineage>
        <taxon>Eukaryota</taxon>
        <taxon>Sar</taxon>
        <taxon>Alveolata</taxon>
        <taxon>Ciliophora</taxon>
        <taxon>Intramacronucleata</taxon>
        <taxon>Spirotrichea</taxon>
        <taxon>Stichotrichia</taxon>
        <taxon>Sporadotrichida</taxon>
        <taxon>Halteriidae</taxon>
        <taxon>Halteria</taxon>
    </lineage>
</organism>
<evidence type="ECO:0000313" key="2">
    <source>
        <dbReference type="EMBL" id="TNV78013.1"/>
    </source>
</evidence>
<dbReference type="OrthoDB" id="437754at2759"/>
<protein>
    <recommendedName>
        <fullName evidence="4">ADP-ribosylglycohydrolase</fullName>
    </recommendedName>
</protein>
<dbReference type="InterPro" id="IPR036705">
    <property type="entry name" value="Ribosyl_crysJ1_sf"/>
</dbReference>
<keyword evidence="1" id="KW-0460">Magnesium</keyword>
<dbReference type="GO" id="GO:0046872">
    <property type="term" value="F:metal ion binding"/>
    <property type="evidence" value="ECO:0007669"/>
    <property type="project" value="UniProtKB-KW"/>
</dbReference>
<evidence type="ECO:0008006" key="4">
    <source>
        <dbReference type="Google" id="ProtNLM"/>
    </source>
</evidence>
<proteinExistence type="predicted"/>
<sequence>MEGGYIGKMQTGGGLGHAGYEGQVIGTVINHGKDKYWGKGESNNYHIGLNAGEETLEGSITRLLLRSIATHSKFEPSSFLEEYVHFMTTPGSHNDAFASSHHRHFYGNYAGGLKPADCAESSEKVHDASDAFTFPTAVLVAGITSDGDVAKVQEAAIGVNHLFRKSTTLDHWITLYTELLTNVLLSKKSAKEAAVEAGEKIGFDVVGSVEAANEKAGQIDWTTYLGGDGTDPMAPCPPEKNFPALLHFIYRYSDHGIKKALLASANGGGDNVPRGAALGAILGAEMGVQGIPEELRTGLFNKESIEKEIFAVTGGAAVKSEL</sequence>
<dbReference type="AlphaFoldDB" id="A0A8J8NNA8"/>
<dbReference type="Pfam" id="PF03747">
    <property type="entry name" value="ADP_ribosyl_GH"/>
    <property type="match status" value="1"/>
</dbReference>
<accession>A0A8J8NNA8</accession>
<dbReference type="InterPro" id="IPR005502">
    <property type="entry name" value="Ribosyl_crysJ1"/>
</dbReference>
<dbReference type="Proteomes" id="UP000785679">
    <property type="component" value="Unassembled WGS sequence"/>
</dbReference>
<evidence type="ECO:0000256" key="1">
    <source>
        <dbReference type="PIRSR" id="PIRSR605502-1"/>
    </source>
</evidence>
<gene>
    <name evidence="2" type="ORF">FGO68_gene5372</name>
</gene>
<dbReference type="EMBL" id="RRYP01011025">
    <property type="protein sequence ID" value="TNV78013.1"/>
    <property type="molecule type" value="Genomic_DNA"/>
</dbReference>
<keyword evidence="3" id="KW-1185">Reference proteome</keyword>
<comment type="caution">
    <text evidence="2">The sequence shown here is derived from an EMBL/GenBank/DDBJ whole genome shotgun (WGS) entry which is preliminary data.</text>
</comment>
<dbReference type="SUPFAM" id="SSF101478">
    <property type="entry name" value="ADP-ribosylglycohydrolase"/>
    <property type="match status" value="1"/>
</dbReference>
<dbReference type="Gene3D" id="1.10.4080.10">
    <property type="entry name" value="ADP-ribosylation/Crystallin J1"/>
    <property type="match status" value="1"/>
</dbReference>